<organism evidence="1 2">
    <name type="scientific">Muricoccus pecuniae</name>
    <dbReference type="NCBI Taxonomy" id="693023"/>
    <lineage>
        <taxon>Bacteria</taxon>
        <taxon>Pseudomonadati</taxon>
        <taxon>Pseudomonadota</taxon>
        <taxon>Alphaproteobacteria</taxon>
        <taxon>Acetobacterales</taxon>
        <taxon>Roseomonadaceae</taxon>
        <taxon>Muricoccus</taxon>
    </lineage>
</organism>
<evidence type="ECO:0000313" key="1">
    <source>
        <dbReference type="EMBL" id="MBB5693921.1"/>
    </source>
</evidence>
<dbReference type="RefSeq" id="WP_184516957.1">
    <property type="nucleotide sequence ID" value="NZ_JACIJD010000007.1"/>
</dbReference>
<accession>A0A840YCT9</accession>
<dbReference type="CDD" id="cd00761">
    <property type="entry name" value="Glyco_tranf_GTA_type"/>
    <property type="match status" value="1"/>
</dbReference>
<keyword evidence="2" id="KW-1185">Reference proteome</keyword>
<gene>
    <name evidence="1" type="ORF">FHS87_001958</name>
</gene>
<dbReference type="SUPFAM" id="SSF53448">
    <property type="entry name" value="Nucleotide-diphospho-sugar transferases"/>
    <property type="match status" value="1"/>
</dbReference>
<name>A0A840YCT9_9PROT</name>
<dbReference type="InterPro" id="IPR029044">
    <property type="entry name" value="Nucleotide-diphossugar_trans"/>
</dbReference>
<proteinExistence type="predicted"/>
<dbReference type="EMBL" id="JACIJD010000007">
    <property type="protein sequence ID" value="MBB5693921.1"/>
    <property type="molecule type" value="Genomic_DNA"/>
</dbReference>
<dbReference type="AlphaFoldDB" id="A0A840YCT9"/>
<protein>
    <submittedName>
        <fullName evidence="1">Uncharacterized protein</fullName>
    </submittedName>
</protein>
<reference evidence="1 2" key="1">
    <citation type="submission" date="2020-08" db="EMBL/GenBank/DDBJ databases">
        <title>Genomic Encyclopedia of Type Strains, Phase IV (KMG-IV): sequencing the most valuable type-strain genomes for metagenomic binning, comparative biology and taxonomic classification.</title>
        <authorList>
            <person name="Goeker M."/>
        </authorList>
    </citation>
    <scope>NUCLEOTIDE SEQUENCE [LARGE SCALE GENOMIC DNA]</scope>
    <source>
        <strain evidence="1 2">DSM 25622</strain>
    </source>
</reference>
<evidence type="ECO:0000313" key="2">
    <source>
        <dbReference type="Proteomes" id="UP000580654"/>
    </source>
</evidence>
<sequence>MSEFLVTGREDLYRLKEARGLSRVVIRTGRLKYRNLVPHALKYGAWALAPGGTLLVQDEGPNSFDLMPRFVSFKLMRQWTYKLLAGEAEPVRLDIASGEIELRRTRPPTPPGWSAGVVFSGRDDELPRLRACLDSLLKQPELLPENGGEIVVSGPAGGEGCLAGYPGVGYLVHDMPPGPRVMICAKKNALIRHLKGPRVAIMHTRITFEPGALRHVPDEFEIATPRVLTAGRNGWDDYLSLGVHDAGLPGYAPRLAASSLRRVPAERYLDLYDEGPPYVDGGVFLVRKDVHARCPLNENVAWDEAEDLEWSLRALAEGFLIDLAPEARAYSAVGKLRSLPLPEAPARWVRSARSGLFAARHRIRDGAERLLGRR</sequence>
<comment type="caution">
    <text evidence="1">The sequence shown here is derived from an EMBL/GenBank/DDBJ whole genome shotgun (WGS) entry which is preliminary data.</text>
</comment>
<dbReference type="Proteomes" id="UP000580654">
    <property type="component" value="Unassembled WGS sequence"/>
</dbReference>